<dbReference type="Proteomes" id="UP000064243">
    <property type="component" value="Unassembled WGS sequence"/>
</dbReference>
<reference evidence="1 2" key="1">
    <citation type="journal article" date="2015" name="Appl. Environ. Microbiol.">
        <title>Aerobic and Anaerobic Thiosulfate Oxidation by a Cold-Adapted, Subglacial Chemoautotroph.</title>
        <authorList>
            <person name="Harrold Z.R."/>
            <person name="Skidmore M.L."/>
            <person name="Hamilton T.L."/>
            <person name="Desch L."/>
            <person name="Amada K."/>
            <person name="van Gelder W."/>
            <person name="Glover K."/>
            <person name="Roden E.E."/>
            <person name="Boyd E.S."/>
        </authorList>
    </citation>
    <scope>NUCLEOTIDE SEQUENCE [LARGE SCALE GENOMIC DNA]</scope>
    <source>
        <strain evidence="1 2">RG</strain>
    </source>
</reference>
<dbReference type="EMBL" id="LDUG01000051">
    <property type="protein sequence ID" value="KVW93146.1"/>
    <property type="molecule type" value="Genomic_DNA"/>
</dbReference>
<dbReference type="Pfam" id="PF22491">
    <property type="entry name" value="DUF6988"/>
    <property type="match status" value="1"/>
</dbReference>
<evidence type="ECO:0000313" key="1">
    <source>
        <dbReference type="EMBL" id="KVW93146.1"/>
    </source>
</evidence>
<dbReference type="RefSeq" id="WP_059758700.1">
    <property type="nucleotide sequence ID" value="NZ_LDUG01000051.1"/>
</dbReference>
<dbReference type="AlphaFoldDB" id="A0A106BII4"/>
<comment type="caution">
    <text evidence="1">The sequence shown here is derived from an EMBL/GenBank/DDBJ whole genome shotgun (WGS) entry which is preliminary data.</text>
</comment>
<sequence length="211" mass="22663">MNSPIDLPQALNESDAIAGELLSLIDLPLCNDSTRVAVADIACSLALEHWHAVRLLIRSGLLPSALVVHRSQFEAILRSVWLTYAATDSDVSKLTANLDLDSEQAAKNISQAQHMMEALAKSGPEEAYAALARFKDNSWKALNSYAHAGIHPLRRHAEGYPAVLAHSVLCNANGLAMLSGMQAVVLSGAQSLQREVLNLGVRHSSCMPPPL</sequence>
<gene>
    <name evidence="1" type="ORF">ABW22_15095</name>
</gene>
<dbReference type="PATRIC" id="fig|36861.3.peg.2863"/>
<organism evidence="1 2">
    <name type="scientific">Thiobacillus denitrificans</name>
    <dbReference type="NCBI Taxonomy" id="36861"/>
    <lineage>
        <taxon>Bacteria</taxon>
        <taxon>Pseudomonadati</taxon>
        <taxon>Pseudomonadota</taxon>
        <taxon>Betaproteobacteria</taxon>
        <taxon>Nitrosomonadales</taxon>
        <taxon>Thiobacillaceae</taxon>
        <taxon>Thiobacillus</taxon>
    </lineage>
</organism>
<proteinExistence type="predicted"/>
<protein>
    <submittedName>
        <fullName evidence="1">Uncharacterized protein</fullName>
    </submittedName>
</protein>
<accession>A0A106BII4</accession>
<keyword evidence="2" id="KW-1185">Reference proteome</keyword>
<evidence type="ECO:0000313" key="2">
    <source>
        <dbReference type="Proteomes" id="UP000064243"/>
    </source>
</evidence>
<name>A0A106BII4_THIDE</name>
<dbReference type="InterPro" id="IPR054257">
    <property type="entry name" value="DUF6988"/>
</dbReference>